<sequence>MLFGLLAQPTFLFFHILSPIYSRFELLTSCSCETQPVCSSMNNQHGSRMSHSKLSTVLSNIKLITALPHLWPGSTAIM</sequence>
<dbReference type="EMBL" id="MU254024">
    <property type="protein sequence ID" value="KAG9242901.1"/>
    <property type="molecule type" value="Genomic_DNA"/>
</dbReference>
<name>A0A9P7Z053_9HELO</name>
<gene>
    <name evidence="1" type="ORF">BJ878DRAFT_145266</name>
</gene>
<reference evidence="1" key="1">
    <citation type="journal article" date="2021" name="IMA Fungus">
        <title>Genomic characterization of three marine fungi, including Emericellopsis atlantica sp. nov. with signatures of a generalist lifestyle and marine biomass degradation.</title>
        <authorList>
            <person name="Hagestad O.C."/>
            <person name="Hou L."/>
            <person name="Andersen J.H."/>
            <person name="Hansen E.H."/>
            <person name="Altermark B."/>
            <person name="Li C."/>
            <person name="Kuhnert E."/>
            <person name="Cox R.J."/>
            <person name="Crous P.W."/>
            <person name="Spatafora J.W."/>
            <person name="Lail K."/>
            <person name="Amirebrahimi M."/>
            <person name="Lipzen A."/>
            <person name="Pangilinan J."/>
            <person name="Andreopoulos W."/>
            <person name="Hayes R.D."/>
            <person name="Ng V."/>
            <person name="Grigoriev I.V."/>
            <person name="Jackson S.A."/>
            <person name="Sutton T.D.S."/>
            <person name="Dobson A.D.W."/>
            <person name="Rama T."/>
        </authorList>
    </citation>
    <scope>NUCLEOTIDE SEQUENCE</scope>
    <source>
        <strain evidence="1">TRa3180A</strain>
    </source>
</reference>
<proteinExistence type="predicted"/>
<keyword evidence="2" id="KW-1185">Reference proteome</keyword>
<organism evidence="1 2">
    <name type="scientific">Calycina marina</name>
    <dbReference type="NCBI Taxonomy" id="1763456"/>
    <lineage>
        <taxon>Eukaryota</taxon>
        <taxon>Fungi</taxon>
        <taxon>Dikarya</taxon>
        <taxon>Ascomycota</taxon>
        <taxon>Pezizomycotina</taxon>
        <taxon>Leotiomycetes</taxon>
        <taxon>Helotiales</taxon>
        <taxon>Pezizellaceae</taxon>
        <taxon>Calycina</taxon>
    </lineage>
</organism>
<dbReference type="AlphaFoldDB" id="A0A9P7Z053"/>
<comment type="caution">
    <text evidence="1">The sequence shown here is derived from an EMBL/GenBank/DDBJ whole genome shotgun (WGS) entry which is preliminary data.</text>
</comment>
<evidence type="ECO:0000313" key="2">
    <source>
        <dbReference type="Proteomes" id="UP000887226"/>
    </source>
</evidence>
<evidence type="ECO:0000313" key="1">
    <source>
        <dbReference type="EMBL" id="KAG9242901.1"/>
    </source>
</evidence>
<accession>A0A9P7Z053</accession>
<protein>
    <submittedName>
        <fullName evidence="1">Uncharacterized protein</fullName>
    </submittedName>
</protein>
<dbReference type="Proteomes" id="UP000887226">
    <property type="component" value="Unassembled WGS sequence"/>
</dbReference>